<protein>
    <submittedName>
        <fullName evidence="1">SH3 domain-containing protein</fullName>
    </submittedName>
</protein>
<dbReference type="WBParaSite" id="MCU_014815-RA">
    <property type="protein sequence ID" value="MCU_014815-RA"/>
    <property type="gene ID" value="MCU_014815"/>
</dbReference>
<accession>A0A5K3G262</accession>
<organism evidence="1">
    <name type="scientific">Mesocestoides corti</name>
    <name type="common">Flatworm</name>
    <dbReference type="NCBI Taxonomy" id="53468"/>
    <lineage>
        <taxon>Eukaryota</taxon>
        <taxon>Metazoa</taxon>
        <taxon>Spiralia</taxon>
        <taxon>Lophotrochozoa</taxon>
        <taxon>Platyhelminthes</taxon>
        <taxon>Cestoda</taxon>
        <taxon>Eucestoda</taxon>
        <taxon>Cyclophyllidea</taxon>
        <taxon>Mesocestoididae</taxon>
        <taxon>Mesocestoides</taxon>
    </lineage>
</organism>
<name>A0A5K3G262_MESCO</name>
<dbReference type="AlphaFoldDB" id="A0A5K3G262"/>
<reference evidence="1" key="1">
    <citation type="submission" date="2019-11" db="UniProtKB">
        <authorList>
            <consortium name="WormBaseParasite"/>
        </authorList>
    </citation>
    <scope>IDENTIFICATION</scope>
</reference>
<evidence type="ECO:0000313" key="1">
    <source>
        <dbReference type="WBParaSite" id="MCU_014815-RA"/>
    </source>
</evidence>
<sequence length="71" mass="7539">QSEGDWFEIRGLIDKSQSGTTHQTSSILVLQDGYAPHLCPSPVGCLSFPHAIGSQRATGLAAARWSNMSAP</sequence>
<proteinExistence type="predicted"/>